<dbReference type="GeneID" id="81398603"/>
<dbReference type="Proteomes" id="UP001141434">
    <property type="component" value="Unassembled WGS sequence"/>
</dbReference>
<proteinExistence type="predicted"/>
<evidence type="ECO:0000313" key="2">
    <source>
        <dbReference type="Proteomes" id="UP001141434"/>
    </source>
</evidence>
<reference evidence="1" key="2">
    <citation type="journal article" date="2023" name="IMA Fungus">
        <title>Comparative genomic study of the Penicillium genus elucidates a diverse pangenome and 15 lateral gene transfer events.</title>
        <authorList>
            <person name="Petersen C."/>
            <person name="Sorensen T."/>
            <person name="Nielsen M.R."/>
            <person name="Sondergaard T.E."/>
            <person name="Sorensen J.L."/>
            <person name="Fitzpatrick D.A."/>
            <person name="Frisvad J.C."/>
            <person name="Nielsen K.L."/>
        </authorList>
    </citation>
    <scope>NUCLEOTIDE SEQUENCE</scope>
    <source>
        <strain evidence="1">IBT 34128</strain>
    </source>
</reference>
<gene>
    <name evidence="1" type="ORF">NUU61_008909</name>
</gene>
<organism evidence="1 2">
    <name type="scientific">Penicillium alfredii</name>
    <dbReference type="NCBI Taxonomy" id="1506179"/>
    <lineage>
        <taxon>Eukaryota</taxon>
        <taxon>Fungi</taxon>
        <taxon>Dikarya</taxon>
        <taxon>Ascomycota</taxon>
        <taxon>Pezizomycotina</taxon>
        <taxon>Eurotiomycetes</taxon>
        <taxon>Eurotiomycetidae</taxon>
        <taxon>Eurotiales</taxon>
        <taxon>Aspergillaceae</taxon>
        <taxon>Penicillium</taxon>
    </lineage>
</organism>
<protein>
    <submittedName>
        <fullName evidence="1">Uncharacterized protein</fullName>
    </submittedName>
</protein>
<accession>A0A9W9JWS0</accession>
<name>A0A9W9JWS0_9EURO</name>
<sequence>MRGRQEELSTVVGLGGMRDNKPVDTGGAFSRGFDLLQGYPDDPLSSISQSKPARLLVLEYTTSLQLDRAF</sequence>
<keyword evidence="2" id="KW-1185">Reference proteome</keyword>
<dbReference type="AlphaFoldDB" id="A0A9W9JWS0"/>
<reference evidence="1" key="1">
    <citation type="submission" date="2022-11" db="EMBL/GenBank/DDBJ databases">
        <authorList>
            <person name="Petersen C."/>
        </authorList>
    </citation>
    <scope>NUCLEOTIDE SEQUENCE</scope>
    <source>
        <strain evidence="1">IBT 34128</strain>
    </source>
</reference>
<dbReference type="EMBL" id="JAPMSZ010000011">
    <property type="protein sequence ID" value="KAJ5084330.1"/>
    <property type="molecule type" value="Genomic_DNA"/>
</dbReference>
<evidence type="ECO:0000313" key="1">
    <source>
        <dbReference type="EMBL" id="KAJ5084330.1"/>
    </source>
</evidence>
<comment type="caution">
    <text evidence="1">The sequence shown here is derived from an EMBL/GenBank/DDBJ whole genome shotgun (WGS) entry which is preliminary data.</text>
</comment>
<dbReference type="RefSeq" id="XP_056507727.1">
    <property type="nucleotide sequence ID" value="XM_056659434.1"/>
</dbReference>